<sequence>MRIKSGDCVKLPDGRLGRVRDFHDGEWRVRVKRRGSKNHQFLYFRSNQLKVIDCPKGWMSVKGYDSYVKRTLSKMRKRLHR</sequence>
<proteinExistence type="predicted"/>
<name>A0A3G5A700_9VIRU</name>
<organism evidence="1">
    <name type="scientific">Harvfovirus sp</name>
    <dbReference type="NCBI Taxonomy" id="2487768"/>
    <lineage>
        <taxon>Viruses</taxon>
        <taxon>Varidnaviria</taxon>
        <taxon>Bamfordvirae</taxon>
        <taxon>Nucleocytoviricota</taxon>
        <taxon>Megaviricetes</taxon>
        <taxon>Imitervirales</taxon>
        <taxon>Mimiviridae</taxon>
        <taxon>Klosneuvirinae</taxon>
    </lineage>
</organism>
<accession>A0A3G5A700</accession>
<protein>
    <submittedName>
        <fullName evidence="1">Uncharacterized protein</fullName>
    </submittedName>
</protein>
<gene>
    <name evidence="1" type="ORF">Harvfovirus46_6</name>
</gene>
<dbReference type="EMBL" id="MK072288">
    <property type="protein sequence ID" value="AYV81623.1"/>
    <property type="molecule type" value="Genomic_DNA"/>
</dbReference>
<evidence type="ECO:0000313" key="1">
    <source>
        <dbReference type="EMBL" id="AYV81623.1"/>
    </source>
</evidence>
<reference evidence="1" key="1">
    <citation type="submission" date="2018-10" db="EMBL/GenBank/DDBJ databases">
        <title>Hidden diversity of soil giant viruses.</title>
        <authorList>
            <person name="Schulz F."/>
            <person name="Alteio L."/>
            <person name="Goudeau D."/>
            <person name="Ryan E.M."/>
            <person name="Malmstrom R.R."/>
            <person name="Blanchard J."/>
            <person name="Woyke T."/>
        </authorList>
    </citation>
    <scope>NUCLEOTIDE SEQUENCE</scope>
    <source>
        <strain evidence="1">HAV1</strain>
    </source>
</reference>